<organism evidence="5">
    <name type="scientific">marine sediment metagenome</name>
    <dbReference type="NCBI Taxonomy" id="412755"/>
    <lineage>
        <taxon>unclassified sequences</taxon>
        <taxon>metagenomes</taxon>
        <taxon>ecological metagenomes</taxon>
    </lineage>
</organism>
<comment type="caution">
    <text evidence="5">The sequence shown here is derived from an EMBL/GenBank/DDBJ whole genome shotgun (WGS) entry which is preliminary data.</text>
</comment>
<protein>
    <recommendedName>
        <fullName evidence="6">2-hydroxyacyl-CoA dehydratase</fullName>
    </recommendedName>
</protein>
<dbReference type="Pfam" id="PF06050">
    <property type="entry name" value="HGD-D"/>
    <property type="match status" value="1"/>
</dbReference>
<evidence type="ECO:0000256" key="4">
    <source>
        <dbReference type="ARBA" id="ARBA00023014"/>
    </source>
</evidence>
<feature type="non-terminal residue" evidence="5">
    <location>
        <position position="1"/>
    </location>
</feature>
<evidence type="ECO:0000256" key="1">
    <source>
        <dbReference type="ARBA" id="ARBA00005806"/>
    </source>
</evidence>
<keyword evidence="4" id="KW-0411">Iron-sulfur</keyword>
<dbReference type="Gene3D" id="3.40.50.11900">
    <property type="match status" value="1"/>
</dbReference>
<evidence type="ECO:0008006" key="6">
    <source>
        <dbReference type="Google" id="ProtNLM"/>
    </source>
</evidence>
<dbReference type="AlphaFoldDB" id="X0YVY4"/>
<dbReference type="GO" id="GO:0046872">
    <property type="term" value="F:metal ion binding"/>
    <property type="evidence" value="ECO:0007669"/>
    <property type="project" value="UniProtKB-KW"/>
</dbReference>
<dbReference type="PANTHER" id="PTHR30548">
    <property type="entry name" value="2-HYDROXYGLUTARYL-COA DEHYDRATASE, D-COMPONENT-RELATED"/>
    <property type="match status" value="1"/>
</dbReference>
<dbReference type="EMBL" id="BARS01043588">
    <property type="protein sequence ID" value="GAG40776.1"/>
    <property type="molecule type" value="Genomic_DNA"/>
</dbReference>
<keyword evidence="2" id="KW-0479">Metal-binding</keyword>
<evidence type="ECO:0000313" key="5">
    <source>
        <dbReference type="EMBL" id="GAG40776.1"/>
    </source>
</evidence>
<dbReference type="GO" id="GO:0051536">
    <property type="term" value="F:iron-sulfur cluster binding"/>
    <property type="evidence" value="ECO:0007669"/>
    <property type="project" value="UniProtKB-KW"/>
</dbReference>
<proteinExistence type="inferred from homology"/>
<sequence>LIQRKEPTVHKAPRIMVDGACIDNIDFVKLIEDSGANVVVDSLCIGTRDYLPHADVGGDPLDALARRYLDKINCPRTYREKAEGTYEKDLASRFGDIGSLSKQFKVDGVILYVYKYCDPFGFEVPARKAYLDSLNIPVLYLEDEYSAGTIGRLRTRIQAFLEVIE</sequence>
<gene>
    <name evidence="5" type="ORF">S01H1_65963</name>
</gene>
<accession>X0YVY4</accession>
<name>X0YVY4_9ZZZZ</name>
<comment type="similarity">
    <text evidence="1">Belongs to the FldB/FldC dehydratase alpha/beta subunit family.</text>
</comment>
<dbReference type="PANTHER" id="PTHR30548:SF5">
    <property type="entry name" value="SUBUNIT OF OXYGEN-SENSITIVE 2-HYDROXYISOCAPROYL-COA DEHYDRATASE"/>
    <property type="match status" value="1"/>
</dbReference>
<evidence type="ECO:0000256" key="3">
    <source>
        <dbReference type="ARBA" id="ARBA00023004"/>
    </source>
</evidence>
<evidence type="ECO:0000256" key="2">
    <source>
        <dbReference type="ARBA" id="ARBA00022723"/>
    </source>
</evidence>
<keyword evidence="3" id="KW-0408">Iron</keyword>
<reference evidence="5" key="1">
    <citation type="journal article" date="2014" name="Front. Microbiol.">
        <title>High frequency of phylogenetically diverse reductive dehalogenase-homologous genes in deep subseafloor sedimentary metagenomes.</title>
        <authorList>
            <person name="Kawai M."/>
            <person name="Futagami T."/>
            <person name="Toyoda A."/>
            <person name="Takaki Y."/>
            <person name="Nishi S."/>
            <person name="Hori S."/>
            <person name="Arai W."/>
            <person name="Tsubouchi T."/>
            <person name="Morono Y."/>
            <person name="Uchiyama I."/>
            <person name="Ito T."/>
            <person name="Fujiyama A."/>
            <person name="Inagaki F."/>
            <person name="Takami H."/>
        </authorList>
    </citation>
    <scope>NUCLEOTIDE SEQUENCE</scope>
    <source>
        <strain evidence="5">Expedition CK06-06</strain>
    </source>
</reference>
<dbReference type="InterPro" id="IPR010327">
    <property type="entry name" value="FldB/FldC_alpha/beta"/>
</dbReference>